<dbReference type="GO" id="GO:0017154">
    <property type="term" value="F:semaphorin receptor activity"/>
    <property type="evidence" value="ECO:0007669"/>
    <property type="project" value="InterPro"/>
</dbReference>
<evidence type="ECO:0000256" key="13">
    <source>
        <dbReference type="SAM" id="Phobius"/>
    </source>
</evidence>
<comment type="subcellular location">
    <subcellularLocation>
        <location evidence="1">Cell membrane</location>
        <topology evidence="1">Single-pass membrane protein</topology>
    </subcellularLocation>
</comment>
<dbReference type="SUPFAM" id="SSF103575">
    <property type="entry name" value="Plexin repeat"/>
    <property type="match status" value="1"/>
</dbReference>
<dbReference type="InterPro" id="IPR001627">
    <property type="entry name" value="Semap_dom"/>
</dbReference>
<keyword evidence="3" id="KW-1003">Cell membrane</keyword>
<dbReference type="InterPro" id="IPR014756">
    <property type="entry name" value="Ig_E-set"/>
</dbReference>
<dbReference type="PROSITE" id="PS51004">
    <property type="entry name" value="SEMA"/>
    <property type="match status" value="1"/>
</dbReference>
<evidence type="ECO:0000256" key="3">
    <source>
        <dbReference type="ARBA" id="ARBA00022475"/>
    </source>
</evidence>
<dbReference type="InterPro" id="IPR008936">
    <property type="entry name" value="Rho_GTPase_activation_prot"/>
</dbReference>
<dbReference type="InterPro" id="IPR013783">
    <property type="entry name" value="Ig-like_fold"/>
</dbReference>
<keyword evidence="8 13" id="KW-0472">Membrane</keyword>
<evidence type="ECO:0000313" key="17">
    <source>
        <dbReference type="Proteomes" id="UP000682733"/>
    </source>
</evidence>
<dbReference type="PANTHER" id="PTHR22625:SF70">
    <property type="entry name" value="PLEXIN A, ISOFORM A"/>
    <property type="match status" value="1"/>
</dbReference>
<dbReference type="Proteomes" id="UP000682733">
    <property type="component" value="Unassembled WGS sequence"/>
</dbReference>
<evidence type="ECO:0000256" key="11">
    <source>
        <dbReference type="PROSITE-ProRule" id="PRU00352"/>
    </source>
</evidence>
<feature type="domain" description="Sema" evidence="14">
    <location>
        <begin position="408"/>
        <end position="645"/>
    </location>
</feature>
<organism evidence="16 17">
    <name type="scientific">Didymodactylos carnosus</name>
    <dbReference type="NCBI Taxonomy" id="1234261"/>
    <lineage>
        <taxon>Eukaryota</taxon>
        <taxon>Metazoa</taxon>
        <taxon>Spiralia</taxon>
        <taxon>Gnathifera</taxon>
        <taxon>Rotifera</taxon>
        <taxon>Eurotatoria</taxon>
        <taxon>Bdelloidea</taxon>
        <taxon>Philodinida</taxon>
        <taxon>Philodinidae</taxon>
        <taxon>Didymodactylos</taxon>
    </lineage>
</organism>
<dbReference type="InterPro" id="IPR016201">
    <property type="entry name" value="PSI"/>
</dbReference>
<keyword evidence="7 13" id="KW-1133">Transmembrane helix</keyword>
<keyword evidence="10" id="KW-0325">Glycoprotein</keyword>
<dbReference type="GO" id="GO:0030334">
    <property type="term" value="P:regulation of cell migration"/>
    <property type="evidence" value="ECO:0007669"/>
    <property type="project" value="TreeGrafter"/>
</dbReference>
<dbReference type="SUPFAM" id="SSF81296">
    <property type="entry name" value="E set domains"/>
    <property type="match status" value="3"/>
</dbReference>
<gene>
    <name evidence="15" type="ORF">OVA965_LOCUS4315</name>
    <name evidence="16" type="ORF">TMI583_LOCUS4313</name>
</gene>
<keyword evidence="9" id="KW-1015">Disulfide bond</keyword>
<dbReference type="GO" id="GO:0002116">
    <property type="term" value="C:semaphorin receptor complex"/>
    <property type="evidence" value="ECO:0007669"/>
    <property type="project" value="TreeGrafter"/>
</dbReference>
<dbReference type="EMBL" id="CAJOBA010001117">
    <property type="protein sequence ID" value="CAF3577454.1"/>
    <property type="molecule type" value="Genomic_DNA"/>
</dbReference>
<dbReference type="PANTHER" id="PTHR22625">
    <property type="entry name" value="PLEXIN"/>
    <property type="match status" value="1"/>
</dbReference>
<dbReference type="InterPro" id="IPR036352">
    <property type="entry name" value="Semap_dom_sf"/>
</dbReference>
<feature type="transmembrane region" description="Helical" evidence="13">
    <location>
        <begin position="1310"/>
        <end position="1334"/>
    </location>
</feature>
<evidence type="ECO:0000256" key="5">
    <source>
        <dbReference type="ARBA" id="ARBA00022729"/>
    </source>
</evidence>
<dbReference type="SMART" id="SM00429">
    <property type="entry name" value="IPT"/>
    <property type="match status" value="3"/>
</dbReference>
<evidence type="ECO:0000256" key="1">
    <source>
        <dbReference type="ARBA" id="ARBA00004162"/>
    </source>
</evidence>
<evidence type="ECO:0000313" key="15">
    <source>
        <dbReference type="EMBL" id="CAF0794576.1"/>
    </source>
</evidence>
<proteinExistence type="inferred from homology"/>
<dbReference type="Pfam" id="PF01403">
    <property type="entry name" value="Sema"/>
    <property type="match status" value="1"/>
</dbReference>
<evidence type="ECO:0000256" key="12">
    <source>
        <dbReference type="SAM" id="Coils"/>
    </source>
</evidence>
<comment type="caution">
    <text evidence="16">The sequence shown here is derived from an EMBL/GenBank/DDBJ whole genome shotgun (WGS) entry which is preliminary data.</text>
</comment>
<feature type="coiled-coil region" evidence="12">
    <location>
        <begin position="1338"/>
        <end position="1380"/>
    </location>
</feature>
<dbReference type="Gene3D" id="2.130.10.10">
    <property type="entry name" value="YVTN repeat-like/Quinoprotein amine dehydrogenase"/>
    <property type="match status" value="1"/>
</dbReference>
<dbReference type="InterPro" id="IPR002909">
    <property type="entry name" value="IPT_dom"/>
</dbReference>
<dbReference type="Pfam" id="PF01437">
    <property type="entry name" value="PSI"/>
    <property type="match status" value="2"/>
</dbReference>
<evidence type="ECO:0000256" key="7">
    <source>
        <dbReference type="ARBA" id="ARBA00022989"/>
    </source>
</evidence>
<dbReference type="Pfam" id="PF01833">
    <property type="entry name" value="TIG"/>
    <property type="match status" value="2"/>
</dbReference>
<dbReference type="CDD" id="cd00603">
    <property type="entry name" value="IPT_PCSR"/>
    <property type="match status" value="1"/>
</dbReference>
<keyword evidence="6" id="KW-0677">Repeat</keyword>
<comment type="similarity">
    <text evidence="2">Belongs to the plexin family.</text>
</comment>
<dbReference type="SMART" id="SM00423">
    <property type="entry name" value="PSI"/>
    <property type="match status" value="2"/>
</dbReference>
<sequence length="1422" mass="163287">MFPFCSKLSSVSTTSSYVRYIEQTSNVTHLIYYPQLKWLYVASVGTLSIYDQNLTLLQTTKIQNTYTNDLDLCIINPCQCLKQNISVNSVYNRDSLRKIYRRQTLLLKNSSYLSPAMQSLLPSEVSNITPLSLIYSSLLKNGIDQNNYNLAFYLETEYQLHSKPYLIDCWSLQQGTCILRNALNLTDVYYEQKFNLNKIQQSKQFLFNIDPTIPNHIYPFRLKLQSCTNSTVYLFLTSTLRKSVSMTNKKIVNNSTNLLYLQCLDQLQRRTLTLRLLAYKDDLKSNDFMNSKQESTRTMMNEVAKPDIVFNTNNTVKSDDMLRITTVPIKVSTTAVINEMVSPFVNVTMQKNQDKKMTSSEPFININDYCHDTFSVIHSIYTDFFEQESSENFRLFQDVIYDKKESTFYVFTNQYQTSDHSYVSKIIRLCEGMISFRHYVEITLSCGINYTLIQKVKMITLKNDKQYILTVVSTASSAHSIEPSQHSAICMYDLDIIRKAFVQNIMDLSKGNISLGMSWLHGESIIPQYAAPYSNLAHCSTTRDISYLMIYEGYQPIFSEPLINFNSDQLTSIEATVINNYIVTICGTSEGKIKKIGIQISTRKAYQFEELFVHYGEPILRHLVLDEEGRFLYGATKTRLFQIDLHDCNRHTTCFSCLSIQNPYCGWATTLNRCTMRITNSSEDIRRFEWLQIRDNCPNIVKINPTAISIARSRNLELKVDSVPENHQALYSCSFPLQQYFQCFLELTDGSTVMTVPALLLNETYLVCDSFKITYDDIIGKQKYMFNVKWKECSECNYKVLEREGDFNVNVYKCRHLSESCGSCLLLEDYYNCIWCENEKLCLNPNLSNCEQNQVVSAVMGTCADPRILQIVPLYGPLNGQTPIKVYGTSLGQKMDDIHAILIYKNQTEYPCIIKSDFYIVSKAFVCLPSEKLPIGIYSLKQPRISAFYPILGPRSGGTVLSIEGKYLTVGSKIQIYIGTQECILLNEQYDNKDLFLNDTVLFKRSTIIDDEIIQCRTTKLLSSSHMDEILYHKPSKIIKRQALWTGTISIFIDNFTETYSNLTYSYIDDPIIYNLSRYASIESGGLSIFVYGKNLHAIQLPKIFLQYNNNSQFYSDHCIVNNSDVMVCYSPALNLSNLSMLSPSLSSITPTLTRSSSIVTELSSKKRALKDVDCVEFKFGFIMDDVEAVRNTSTFSEPFFLCPDPQIYPFSNDGIKIQYQYEYLTIDGSNLLNGLIVEDYQITVGNFLCNVTSVSEKQIVCLPPNRTMLKIRKRSNSKNEQATVTVKVGHRFYIVGVLAYQNIEKRSSILYYIVACICGIILTGFIIISYILFHQTNTKRTKQLNRLQNQIDTLEMRVARECKEAFAELQTDIGELTNDLCHSGVPFHDYRTFCMKILFPNATDEEEYMMLHNVELPVCII</sequence>
<dbReference type="InterPro" id="IPR015943">
    <property type="entry name" value="WD40/YVTN_repeat-like_dom_sf"/>
</dbReference>
<comment type="caution">
    <text evidence="11">Lacks conserved residue(s) required for the propagation of feature annotation.</text>
</comment>
<evidence type="ECO:0000259" key="14">
    <source>
        <dbReference type="PROSITE" id="PS51004"/>
    </source>
</evidence>
<evidence type="ECO:0000256" key="2">
    <source>
        <dbReference type="ARBA" id="ARBA00010297"/>
    </source>
</evidence>
<keyword evidence="4 13" id="KW-0812">Transmembrane</keyword>
<keyword evidence="12" id="KW-0175">Coiled coil</keyword>
<dbReference type="GO" id="GO:0005886">
    <property type="term" value="C:plasma membrane"/>
    <property type="evidence" value="ECO:0007669"/>
    <property type="project" value="UniProtKB-SubCell"/>
</dbReference>
<reference evidence="16" key="1">
    <citation type="submission" date="2021-02" db="EMBL/GenBank/DDBJ databases">
        <authorList>
            <person name="Nowell W R."/>
        </authorList>
    </citation>
    <scope>NUCLEOTIDE SEQUENCE</scope>
</reference>
<evidence type="ECO:0000256" key="4">
    <source>
        <dbReference type="ARBA" id="ARBA00022692"/>
    </source>
</evidence>
<dbReference type="Gene3D" id="1.10.506.10">
    <property type="entry name" value="GTPase Activation - p120gap, domain 1"/>
    <property type="match status" value="1"/>
</dbReference>
<dbReference type="InterPro" id="IPR002165">
    <property type="entry name" value="Plexin_repeat"/>
</dbReference>
<evidence type="ECO:0000256" key="8">
    <source>
        <dbReference type="ARBA" id="ARBA00023136"/>
    </source>
</evidence>
<dbReference type="EMBL" id="CAJNOK010001117">
    <property type="protein sequence ID" value="CAF0794576.1"/>
    <property type="molecule type" value="Genomic_DNA"/>
</dbReference>
<dbReference type="Gene3D" id="2.60.40.10">
    <property type="entry name" value="Immunoglobulins"/>
    <property type="match status" value="4"/>
</dbReference>
<dbReference type="Proteomes" id="UP000677228">
    <property type="component" value="Unassembled WGS sequence"/>
</dbReference>
<dbReference type="InterPro" id="IPR031148">
    <property type="entry name" value="Plexin"/>
</dbReference>
<evidence type="ECO:0000313" key="16">
    <source>
        <dbReference type="EMBL" id="CAF3577454.1"/>
    </source>
</evidence>
<keyword evidence="5" id="KW-0732">Signal</keyword>
<accession>A0A8S2GYH0</accession>
<name>A0A8S2GYH0_9BILA</name>
<protein>
    <recommendedName>
        <fullName evidence="14">Sema domain-containing protein</fullName>
    </recommendedName>
</protein>
<evidence type="ECO:0000256" key="10">
    <source>
        <dbReference type="ARBA" id="ARBA00023180"/>
    </source>
</evidence>
<evidence type="ECO:0000256" key="6">
    <source>
        <dbReference type="ARBA" id="ARBA00022737"/>
    </source>
</evidence>
<dbReference type="SUPFAM" id="SSF101912">
    <property type="entry name" value="Sema domain"/>
    <property type="match status" value="1"/>
</dbReference>
<dbReference type="SMART" id="SM00630">
    <property type="entry name" value="Sema"/>
    <property type="match status" value="1"/>
</dbReference>
<evidence type="ECO:0000256" key="9">
    <source>
        <dbReference type="ARBA" id="ARBA00023157"/>
    </source>
</evidence>